<dbReference type="Pfam" id="PF00854">
    <property type="entry name" value="PTR2"/>
    <property type="match status" value="1"/>
</dbReference>
<proteinExistence type="inferred from homology"/>
<dbReference type="InterPro" id="IPR000109">
    <property type="entry name" value="POT_fam"/>
</dbReference>
<evidence type="ECO:0000256" key="5">
    <source>
        <dbReference type="ARBA" id="ARBA00023136"/>
    </source>
</evidence>
<evidence type="ECO:0000256" key="2">
    <source>
        <dbReference type="ARBA" id="ARBA00005982"/>
    </source>
</evidence>
<reference evidence="6 7" key="1">
    <citation type="journal article" date="2024" name="Plant J.">
        <title>Genome sequences and population genomics reveal climatic adaptation and genomic divergence between two closely related sweetgum species.</title>
        <authorList>
            <person name="Xu W.Q."/>
            <person name="Ren C.Q."/>
            <person name="Zhang X.Y."/>
            <person name="Comes H.P."/>
            <person name="Liu X.H."/>
            <person name="Li Y.G."/>
            <person name="Kettle C.J."/>
            <person name="Jalonen R."/>
            <person name="Gaisberger H."/>
            <person name="Ma Y.Z."/>
            <person name="Qiu Y.X."/>
        </authorList>
    </citation>
    <scope>NUCLEOTIDE SEQUENCE [LARGE SCALE GENOMIC DNA]</scope>
    <source>
        <strain evidence="6">Hangzhou</strain>
    </source>
</reference>
<dbReference type="AlphaFoldDB" id="A0AAP0NAY6"/>
<sequence>MPGVLLSKARKVIANSTSFSFRSGRPLQHGMKYILSQGLVSITISAVLPSLRPPPCPTQENCKEASTSQLWVLYICLLLTSLGTGGIRPCVVPFAANQFDMTRSTVARTKLEFLQLVLFQHGNGNTNCPNFHRLYSRQCGMGLGSWNSYCRHGFIYCSFCDRFSSL</sequence>
<comment type="similarity">
    <text evidence="2">Belongs to the major facilitator superfamily. Proton-dependent oligopeptide transporter (POT/PTR) (TC 2.A.17) family.</text>
</comment>
<organism evidence="6 7">
    <name type="scientific">Liquidambar formosana</name>
    <name type="common">Formosan gum</name>
    <dbReference type="NCBI Taxonomy" id="63359"/>
    <lineage>
        <taxon>Eukaryota</taxon>
        <taxon>Viridiplantae</taxon>
        <taxon>Streptophyta</taxon>
        <taxon>Embryophyta</taxon>
        <taxon>Tracheophyta</taxon>
        <taxon>Spermatophyta</taxon>
        <taxon>Magnoliopsida</taxon>
        <taxon>eudicotyledons</taxon>
        <taxon>Gunneridae</taxon>
        <taxon>Pentapetalae</taxon>
        <taxon>Saxifragales</taxon>
        <taxon>Altingiaceae</taxon>
        <taxon>Liquidambar</taxon>
    </lineage>
</organism>
<dbReference type="Proteomes" id="UP001415857">
    <property type="component" value="Unassembled WGS sequence"/>
</dbReference>
<name>A0AAP0NAY6_LIQFO</name>
<gene>
    <name evidence="6" type="ORF">L1049_001134</name>
</gene>
<keyword evidence="4" id="KW-1133">Transmembrane helix</keyword>
<evidence type="ECO:0000313" key="7">
    <source>
        <dbReference type="Proteomes" id="UP001415857"/>
    </source>
</evidence>
<dbReference type="InterPro" id="IPR036259">
    <property type="entry name" value="MFS_trans_sf"/>
</dbReference>
<keyword evidence="3" id="KW-0812">Transmembrane</keyword>
<protein>
    <submittedName>
        <fullName evidence="6">Uncharacterized protein</fullName>
    </submittedName>
</protein>
<evidence type="ECO:0000256" key="3">
    <source>
        <dbReference type="ARBA" id="ARBA00022692"/>
    </source>
</evidence>
<keyword evidence="7" id="KW-1185">Reference proteome</keyword>
<dbReference type="GO" id="GO:0022857">
    <property type="term" value="F:transmembrane transporter activity"/>
    <property type="evidence" value="ECO:0007669"/>
    <property type="project" value="InterPro"/>
</dbReference>
<dbReference type="GO" id="GO:0016020">
    <property type="term" value="C:membrane"/>
    <property type="evidence" value="ECO:0007669"/>
    <property type="project" value="UniProtKB-SubCell"/>
</dbReference>
<dbReference type="PANTHER" id="PTHR11654">
    <property type="entry name" value="OLIGOPEPTIDE TRANSPORTER-RELATED"/>
    <property type="match status" value="1"/>
</dbReference>
<keyword evidence="5" id="KW-0472">Membrane</keyword>
<dbReference type="EMBL" id="JBBPBK010000015">
    <property type="protein sequence ID" value="KAK9269363.1"/>
    <property type="molecule type" value="Genomic_DNA"/>
</dbReference>
<evidence type="ECO:0000256" key="1">
    <source>
        <dbReference type="ARBA" id="ARBA00004141"/>
    </source>
</evidence>
<accession>A0AAP0NAY6</accession>
<comment type="subcellular location">
    <subcellularLocation>
        <location evidence="1">Membrane</location>
        <topology evidence="1">Multi-pass membrane protein</topology>
    </subcellularLocation>
</comment>
<evidence type="ECO:0000313" key="6">
    <source>
        <dbReference type="EMBL" id="KAK9269363.1"/>
    </source>
</evidence>
<comment type="caution">
    <text evidence="6">The sequence shown here is derived from an EMBL/GenBank/DDBJ whole genome shotgun (WGS) entry which is preliminary data.</text>
</comment>
<evidence type="ECO:0000256" key="4">
    <source>
        <dbReference type="ARBA" id="ARBA00022989"/>
    </source>
</evidence>
<dbReference type="Gene3D" id="1.20.1250.20">
    <property type="entry name" value="MFS general substrate transporter like domains"/>
    <property type="match status" value="1"/>
</dbReference>